<dbReference type="AlphaFoldDB" id="A0A392PSJ6"/>
<organism evidence="2 3">
    <name type="scientific">Trifolium medium</name>
    <dbReference type="NCBI Taxonomy" id="97028"/>
    <lineage>
        <taxon>Eukaryota</taxon>
        <taxon>Viridiplantae</taxon>
        <taxon>Streptophyta</taxon>
        <taxon>Embryophyta</taxon>
        <taxon>Tracheophyta</taxon>
        <taxon>Spermatophyta</taxon>
        <taxon>Magnoliopsida</taxon>
        <taxon>eudicotyledons</taxon>
        <taxon>Gunneridae</taxon>
        <taxon>Pentapetalae</taxon>
        <taxon>rosids</taxon>
        <taxon>fabids</taxon>
        <taxon>Fabales</taxon>
        <taxon>Fabaceae</taxon>
        <taxon>Papilionoideae</taxon>
        <taxon>50 kb inversion clade</taxon>
        <taxon>NPAAA clade</taxon>
        <taxon>Hologalegina</taxon>
        <taxon>IRL clade</taxon>
        <taxon>Trifolieae</taxon>
        <taxon>Trifolium</taxon>
    </lineage>
</organism>
<accession>A0A392PSJ6</accession>
<protein>
    <submittedName>
        <fullName evidence="2">Uncharacterized protein</fullName>
    </submittedName>
</protein>
<feature type="compositionally biased region" description="Polar residues" evidence="1">
    <location>
        <begin position="37"/>
        <end position="51"/>
    </location>
</feature>
<keyword evidence="3" id="KW-1185">Reference proteome</keyword>
<dbReference type="EMBL" id="LXQA010094921">
    <property type="protein sequence ID" value="MCI15073.1"/>
    <property type="molecule type" value="Genomic_DNA"/>
</dbReference>
<dbReference type="Proteomes" id="UP000265520">
    <property type="component" value="Unassembled WGS sequence"/>
</dbReference>
<feature type="non-terminal residue" evidence="2">
    <location>
        <position position="79"/>
    </location>
</feature>
<evidence type="ECO:0000256" key="1">
    <source>
        <dbReference type="SAM" id="MobiDB-lite"/>
    </source>
</evidence>
<feature type="region of interest" description="Disordered" evidence="1">
    <location>
        <begin position="1"/>
        <end position="51"/>
    </location>
</feature>
<feature type="compositionally biased region" description="Basic residues" evidence="1">
    <location>
        <begin position="1"/>
        <end position="13"/>
    </location>
</feature>
<name>A0A392PSJ6_9FABA</name>
<evidence type="ECO:0000313" key="2">
    <source>
        <dbReference type="EMBL" id="MCI15073.1"/>
    </source>
</evidence>
<sequence>MFKKVLGKGKKTHPPRDEEPVRKKRSTRDKASGEGGSNPQPTQAQEDQQGELSYAASFVVNYPYMTSGQHSWSDRFYRE</sequence>
<reference evidence="2 3" key="1">
    <citation type="journal article" date="2018" name="Front. Plant Sci.">
        <title>Red Clover (Trifolium pratense) and Zigzag Clover (T. medium) - A Picture of Genomic Similarities and Differences.</title>
        <authorList>
            <person name="Dluhosova J."/>
            <person name="Istvanek J."/>
            <person name="Nedelnik J."/>
            <person name="Repkova J."/>
        </authorList>
    </citation>
    <scope>NUCLEOTIDE SEQUENCE [LARGE SCALE GENOMIC DNA]</scope>
    <source>
        <strain evidence="3">cv. 10/8</strain>
        <tissue evidence="2">Leaf</tissue>
    </source>
</reference>
<comment type="caution">
    <text evidence="2">The sequence shown here is derived from an EMBL/GenBank/DDBJ whole genome shotgun (WGS) entry which is preliminary data.</text>
</comment>
<proteinExistence type="predicted"/>
<evidence type="ECO:0000313" key="3">
    <source>
        <dbReference type="Proteomes" id="UP000265520"/>
    </source>
</evidence>